<reference evidence="4" key="1">
    <citation type="submission" date="2016-10" db="EMBL/GenBank/DDBJ databases">
        <authorList>
            <person name="Varghese N."/>
            <person name="Submissions S."/>
        </authorList>
    </citation>
    <scope>NUCLEOTIDE SEQUENCE [LARGE SCALE GENOMIC DNA]</scope>
    <source>
        <strain evidence="4">DSM 44718</strain>
    </source>
</reference>
<dbReference type="Pfam" id="PF25991">
    <property type="entry name" value="KhtT_N"/>
    <property type="match status" value="1"/>
</dbReference>
<gene>
    <name evidence="3" type="ORF">SAMN05421684_6793</name>
</gene>
<organism evidence="3 4">
    <name type="scientific">Asanoa ishikariensis</name>
    <dbReference type="NCBI Taxonomy" id="137265"/>
    <lineage>
        <taxon>Bacteria</taxon>
        <taxon>Bacillati</taxon>
        <taxon>Actinomycetota</taxon>
        <taxon>Actinomycetes</taxon>
        <taxon>Micromonosporales</taxon>
        <taxon>Micromonosporaceae</taxon>
        <taxon>Asanoa</taxon>
    </lineage>
</organism>
<dbReference type="Proteomes" id="UP000199632">
    <property type="component" value="Unassembled WGS sequence"/>
</dbReference>
<protein>
    <recommendedName>
        <fullName evidence="2">Potassium/proton antiporter subunit KhtT-like N-terminal domain-containing protein</fullName>
    </recommendedName>
</protein>
<feature type="region of interest" description="Disordered" evidence="1">
    <location>
        <begin position="78"/>
        <end position="104"/>
    </location>
</feature>
<evidence type="ECO:0000313" key="4">
    <source>
        <dbReference type="Proteomes" id="UP000199632"/>
    </source>
</evidence>
<keyword evidence="4" id="KW-1185">Reference proteome</keyword>
<name>A0A1H3U8Y4_9ACTN</name>
<sequence>MEIERHRLVRLGTVYVVTTASGARIGVVRRHDEWFELLLYSTDDPRAAPHGLPLTVDEARALSALLAPNLTTPVRITEERLPLRAGHSRTATDRVRQGPPRRTR</sequence>
<dbReference type="EMBL" id="FNQB01000004">
    <property type="protein sequence ID" value="SDZ58923.1"/>
    <property type="molecule type" value="Genomic_DNA"/>
</dbReference>
<dbReference type="InterPro" id="IPR058776">
    <property type="entry name" value="KhtT-like_N"/>
</dbReference>
<dbReference type="OrthoDB" id="5242677at2"/>
<dbReference type="STRING" id="137265.SAMN05421684_6793"/>
<proteinExistence type="predicted"/>
<feature type="domain" description="Potassium/proton antiporter subunit KhtT-like N-terminal" evidence="2">
    <location>
        <begin position="1"/>
        <end position="67"/>
    </location>
</feature>
<dbReference type="RefSeq" id="WP_090801143.1">
    <property type="nucleotide sequence ID" value="NZ_BOND01000006.1"/>
</dbReference>
<evidence type="ECO:0000259" key="2">
    <source>
        <dbReference type="Pfam" id="PF25991"/>
    </source>
</evidence>
<dbReference type="AlphaFoldDB" id="A0A1H3U8Y4"/>
<accession>A0A1H3U8Y4</accession>
<evidence type="ECO:0000256" key="1">
    <source>
        <dbReference type="SAM" id="MobiDB-lite"/>
    </source>
</evidence>
<evidence type="ECO:0000313" key="3">
    <source>
        <dbReference type="EMBL" id="SDZ58923.1"/>
    </source>
</evidence>